<sequence length="625" mass="64283">MTQPPPPPPNQPPQQGGFGPPSPPPGAPQDQQPPSAPPTPPAPPAQQPQPPQQPQPGYGYPQAAPPPQPGYGYPQAAPPQPGYGYPGAQPSPYGQQPAAPYGAPGPQNPYAQPTAPLQGVQPGYGYPGQPPTVPMQPQGGPGGGGRKNTTLFIVVAAVVAIALIVAGGIWYASSSGGDGKKQDTASSSGGTGGKNGSGGTGTTGGGGKEKVPGNPAANVLFEVPLPTADDTVSTAGSWLTSKVYAKSGVGEIVGYDPAKGTKLWTIKLPGPVCAASQHVTSDDKTAIVYQPKWDTKKSFGGCTQIAAIDLDAGKKLWTKTVNSGDTLVNYQNVTVAQRTVAVGDTSGGAAFDLDSGKALWLPKSGDSCYDAGYGGGTSLVAVRHCGDSQNDQISIQTLDPKTGKVISEYRMDSGIQYAAIVSTDPLVVAADVNADDGSGVSDYFSIDGKTGKLLAHISAPAKTYGGRCDGITRIEYCKQIVAGNGKLYLATEEHDGNGGAFSKTNEIVAFDLNTGKPTGQRVEAGEGYLLTPLRMDGGNLIAYNRPPYDKGGQIVSIDGGSFTMTKLLENPTTPAARQVEGTMLPDYAEILFGDGRLYMAQVFAQRKGTSSYGKQDLVIAYGTNG</sequence>
<feature type="compositionally biased region" description="Pro residues" evidence="2">
    <location>
        <begin position="34"/>
        <end position="54"/>
    </location>
</feature>
<gene>
    <name evidence="5" type="ORF">O1G22_24705</name>
</gene>
<evidence type="ECO:0000256" key="1">
    <source>
        <dbReference type="ARBA" id="ARBA00022581"/>
    </source>
</evidence>
<accession>A0ABY7P899</accession>
<name>A0ABY7P899_9ACTN</name>
<dbReference type="EMBL" id="CP115300">
    <property type="protein sequence ID" value="WBO65785.1"/>
    <property type="molecule type" value="Genomic_DNA"/>
</dbReference>
<keyword evidence="3" id="KW-1133">Transmembrane helix</keyword>
<feature type="region of interest" description="Disordered" evidence="2">
    <location>
        <begin position="174"/>
        <end position="215"/>
    </location>
</feature>
<evidence type="ECO:0000256" key="3">
    <source>
        <dbReference type="SAM" id="Phobius"/>
    </source>
</evidence>
<keyword evidence="1" id="KW-0945">Host-virus interaction</keyword>
<evidence type="ECO:0000313" key="5">
    <source>
        <dbReference type="EMBL" id="WBO65785.1"/>
    </source>
</evidence>
<feature type="compositionally biased region" description="Gly residues" evidence="2">
    <location>
        <begin position="189"/>
        <end position="206"/>
    </location>
</feature>
<feature type="region of interest" description="Disordered" evidence="2">
    <location>
        <begin position="1"/>
        <end position="144"/>
    </location>
</feature>
<dbReference type="InterPro" id="IPR011047">
    <property type="entry name" value="Quinoprotein_ADH-like_sf"/>
</dbReference>
<dbReference type="Pfam" id="PF13360">
    <property type="entry name" value="PQQ_2"/>
    <property type="match status" value="1"/>
</dbReference>
<reference evidence="5 6" key="1">
    <citation type="submission" date="2022-12" db="EMBL/GenBank/DDBJ databases">
        <authorList>
            <person name="Mo P."/>
        </authorList>
    </citation>
    <scope>NUCLEOTIDE SEQUENCE [LARGE SCALE GENOMIC DNA]</scope>
    <source>
        <strain evidence="5 6">HUAS 2-6</strain>
    </source>
</reference>
<keyword evidence="6" id="KW-1185">Reference proteome</keyword>
<dbReference type="PANTHER" id="PTHR13037:SF24">
    <property type="entry name" value="POLYCOMB PROTEIN PCL-RELATED"/>
    <property type="match status" value="1"/>
</dbReference>
<evidence type="ECO:0000256" key="2">
    <source>
        <dbReference type="SAM" id="MobiDB-lite"/>
    </source>
</evidence>
<feature type="compositionally biased region" description="Low complexity" evidence="2">
    <location>
        <begin position="82"/>
        <end position="124"/>
    </location>
</feature>
<feature type="domain" description="Pyrrolo-quinoline quinone repeat" evidence="4">
    <location>
        <begin position="241"/>
        <end position="360"/>
    </location>
</feature>
<dbReference type="RefSeq" id="WP_270083320.1">
    <property type="nucleotide sequence ID" value="NZ_CP115300.1"/>
</dbReference>
<dbReference type="Proteomes" id="UP001212326">
    <property type="component" value="Chromosome"/>
</dbReference>
<feature type="compositionally biased region" description="Pro residues" evidence="2">
    <location>
        <begin position="1"/>
        <end position="12"/>
    </location>
</feature>
<dbReference type="Gene3D" id="2.40.10.480">
    <property type="match status" value="1"/>
</dbReference>
<evidence type="ECO:0000259" key="4">
    <source>
        <dbReference type="Pfam" id="PF13360"/>
    </source>
</evidence>
<dbReference type="PANTHER" id="PTHR13037">
    <property type="entry name" value="FORMIN"/>
    <property type="match status" value="1"/>
</dbReference>
<dbReference type="Gene3D" id="2.130.10.10">
    <property type="entry name" value="YVTN repeat-like/Quinoprotein amine dehydrogenase"/>
    <property type="match status" value="1"/>
</dbReference>
<evidence type="ECO:0000313" key="6">
    <source>
        <dbReference type="Proteomes" id="UP001212326"/>
    </source>
</evidence>
<proteinExistence type="predicted"/>
<dbReference type="InterPro" id="IPR015943">
    <property type="entry name" value="WD40/YVTN_repeat-like_dom_sf"/>
</dbReference>
<protein>
    <submittedName>
        <fullName evidence="5">PQQ-binding-like beta-propeller repeat protein</fullName>
    </submittedName>
</protein>
<organism evidence="5 6">
    <name type="scientific">Streptomyces camelliae</name>
    <dbReference type="NCBI Taxonomy" id="3004093"/>
    <lineage>
        <taxon>Bacteria</taxon>
        <taxon>Bacillati</taxon>
        <taxon>Actinomycetota</taxon>
        <taxon>Actinomycetes</taxon>
        <taxon>Kitasatosporales</taxon>
        <taxon>Streptomycetaceae</taxon>
        <taxon>Streptomyces</taxon>
    </lineage>
</organism>
<feature type="transmembrane region" description="Helical" evidence="3">
    <location>
        <begin position="151"/>
        <end position="172"/>
    </location>
</feature>
<dbReference type="InterPro" id="IPR002372">
    <property type="entry name" value="PQQ_rpt_dom"/>
</dbReference>
<keyword evidence="3" id="KW-0472">Membrane</keyword>
<keyword evidence="3" id="KW-0812">Transmembrane</keyword>
<dbReference type="SUPFAM" id="SSF50998">
    <property type="entry name" value="Quinoprotein alcohol dehydrogenase-like"/>
    <property type="match status" value="1"/>
</dbReference>